<organism evidence="1 2">
    <name type="scientific">Trichinella murrelli</name>
    <dbReference type="NCBI Taxonomy" id="144512"/>
    <lineage>
        <taxon>Eukaryota</taxon>
        <taxon>Metazoa</taxon>
        <taxon>Ecdysozoa</taxon>
        <taxon>Nematoda</taxon>
        <taxon>Enoplea</taxon>
        <taxon>Dorylaimia</taxon>
        <taxon>Trichinellida</taxon>
        <taxon>Trichinellidae</taxon>
        <taxon>Trichinella</taxon>
    </lineage>
</organism>
<protein>
    <submittedName>
        <fullName evidence="1">Uncharacterized protein</fullName>
    </submittedName>
</protein>
<reference evidence="1 2" key="1">
    <citation type="submission" date="2015-01" db="EMBL/GenBank/DDBJ databases">
        <title>Evolution of Trichinella species and genotypes.</title>
        <authorList>
            <person name="Korhonen P.K."/>
            <person name="Edoardo P."/>
            <person name="Giuseppe L.R."/>
            <person name="Gasser R.B."/>
        </authorList>
    </citation>
    <scope>NUCLEOTIDE SEQUENCE [LARGE SCALE GENOMIC DNA]</scope>
    <source>
        <strain evidence="1">ISS417</strain>
    </source>
</reference>
<name>A0A0V0TM92_9BILA</name>
<dbReference type="OrthoDB" id="5934780at2759"/>
<dbReference type="AlphaFoldDB" id="A0A0V0TM92"/>
<sequence>MENCVVDSGCIVIVSMGATKVQVKDGSSNKDEITVSQMRIAFIFDTATIKFSPKQSALVK</sequence>
<evidence type="ECO:0000313" key="2">
    <source>
        <dbReference type="Proteomes" id="UP000055048"/>
    </source>
</evidence>
<comment type="caution">
    <text evidence="1">The sequence shown here is derived from an EMBL/GenBank/DDBJ whole genome shotgun (WGS) entry which is preliminary data.</text>
</comment>
<gene>
    <name evidence="1" type="ORF">T05_136</name>
</gene>
<dbReference type="EMBL" id="JYDJ01000209">
    <property type="protein sequence ID" value="KRX40122.1"/>
    <property type="molecule type" value="Genomic_DNA"/>
</dbReference>
<evidence type="ECO:0000313" key="1">
    <source>
        <dbReference type="EMBL" id="KRX40122.1"/>
    </source>
</evidence>
<dbReference type="Proteomes" id="UP000055048">
    <property type="component" value="Unassembled WGS sequence"/>
</dbReference>
<accession>A0A0V0TM92</accession>
<keyword evidence="2" id="KW-1185">Reference proteome</keyword>
<proteinExistence type="predicted"/>